<protein>
    <recommendedName>
        <fullName evidence="2">Tf2-1-like SH3-like domain-containing protein</fullName>
    </recommendedName>
</protein>
<organism evidence="3 4">
    <name type="scientific">Tanacetum coccineum</name>
    <dbReference type="NCBI Taxonomy" id="301880"/>
    <lineage>
        <taxon>Eukaryota</taxon>
        <taxon>Viridiplantae</taxon>
        <taxon>Streptophyta</taxon>
        <taxon>Embryophyta</taxon>
        <taxon>Tracheophyta</taxon>
        <taxon>Spermatophyta</taxon>
        <taxon>Magnoliopsida</taxon>
        <taxon>eudicotyledons</taxon>
        <taxon>Gunneridae</taxon>
        <taxon>Pentapetalae</taxon>
        <taxon>asterids</taxon>
        <taxon>campanulids</taxon>
        <taxon>Asterales</taxon>
        <taxon>Asteraceae</taxon>
        <taxon>Asteroideae</taxon>
        <taxon>Anthemideae</taxon>
        <taxon>Anthemidinae</taxon>
        <taxon>Tanacetum</taxon>
    </lineage>
</organism>
<sequence length="376" mass="43807">MQAAHDRQKSYVDLMRKPMEFQVGDMVMLKVSPWKGVVCFGKRGKLNPRYVGPFKVLEKKCYSDEPLAVPFEGLHIDDKLRFVEEPIEIIDQEVKRLKQSRIPIVKVRWNSKRGPEFIWEREDQFQKKGLQLTGLPCDHGFAAIYLLHRDHKEYVVEWRRNERFVFAYNHYIEGMNEMNYWPYTSYQKPLPLIKRRMHGRPPHKRREMLLKMMTQSNGLFIKRRRVCKWFQYSIMFGRTRSASGVNTYTMCARGRTRSPSGVNTPTMPASGINTSTMSVSGISTPTLSARGGTREWILDEKTKNKPKEDKTGHEIEDFNQGLTRGRFNQPQLLDVTSSHTLLSFTQKEHDYSSRSATLAIRVRVSSNQKPGLILND</sequence>
<name>A0ABQ5DS18_9ASTR</name>
<evidence type="ECO:0000259" key="2">
    <source>
        <dbReference type="Pfam" id="PF24626"/>
    </source>
</evidence>
<evidence type="ECO:0000313" key="4">
    <source>
        <dbReference type="Proteomes" id="UP001151760"/>
    </source>
</evidence>
<feature type="domain" description="Tf2-1-like SH3-like" evidence="2">
    <location>
        <begin position="24"/>
        <end position="59"/>
    </location>
</feature>
<feature type="region of interest" description="Disordered" evidence="1">
    <location>
        <begin position="256"/>
        <end position="285"/>
    </location>
</feature>
<dbReference type="PANTHER" id="PTHR46148">
    <property type="entry name" value="CHROMO DOMAIN-CONTAINING PROTEIN"/>
    <property type="match status" value="1"/>
</dbReference>
<keyword evidence="4" id="KW-1185">Reference proteome</keyword>
<dbReference type="InterPro" id="IPR056924">
    <property type="entry name" value="SH3_Tf2-1"/>
</dbReference>
<evidence type="ECO:0000313" key="3">
    <source>
        <dbReference type="EMBL" id="GJT41678.1"/>
    </source>
</evidence>
<dbReference type="EMBL" id="BQNB010015582">
    <property type="protein sequence ID" value="GJT41678.1"/>
    <property type="molecule type" value="Genomic_DNA"/>
</dbReference>
<evidence type="ECO:0000256" key="1">
    <source>
        <dbReference type="SAM" id="MobiDB-lite"/>
    </source>
</evidence>
<reference evidence="3" key="1">
    <citation type="journal article" date="2022" name="Int. J. Mol. Sci.">
        <title>Draft Genome of Tanacetum Coccineum: Genomic Comparison of Closely Related Tanacetum-Family Plants.</title>
        <authorList>
            <person name="Yamashiro T."/>
            <person name="Shiraishi A."/>
            <person name="Nakayama K."/>
            <person name="Satake H."/>
        </authorList>
    </citation>
    <scope>NUCLEOTIDE SEQUENCE</scope>
</reference>
<proteinExistence type="predicted"/>
<comment type="caution">
    <text evidence="3">The sequence shown here is derived from an EMBL/GenBank/DDBJ whole genome shotgun (WGS) entry which is preliminary data.</text>
</comment>
<dbReference type="Pfam" id="PF24626">
    <property type="entry name" value="SH3_Tf2-1"/>
    <property type="match status" value="1"/>
</dbReference>
<dbReference type="Proteomes" id="UP001151760">
    <property type="component" value="Unassembled WGS sequence"/>
</dbReference>
<feature type="compositionally biased region" description="Polar residues" evidence="1">
    <location>
        <begin position="257"/>
        <end position="285"/>
    </location>
</feature>
<reference evidence="3" key="2">
    <citation type="submission" date="2022-01" db="EMBL/GenBank/DDBJ databases">
        <authorList>
            <person name="Yamashiro T."/>
            <person name="Shiraishi A."/>
            <person name="Satake H."/>
            <person name="Nakayama K."/>
        </authorList>
    </citation>
    <scope>NUCLEOTIDE SEQUENCE</scope>
</reference>
<gene>
    <name evidence="3" type="ORF">Tco_0941543</name>
</gene>
<accession>A0ABQ5DS18</accession>
<dbReference type="PANTHER" id="PTHR46148:SF59">
    <property type="entry name" value="NUCLEOTIDYLTRANSFERASE, RIBONUCLEASE H"/>
    <property type="match status" value="1"/>
</dbReference>